<organism evidence="1">
    <name type="scientific">Anguilla anguilla</name>
    <name type="common">European freshwater eel</name>
    <name type="synonym">Muraena anguilla</name>
    <dbReference type="NCBI Taxonomy" id="7936"/>
    <lineage>
        <taxon>Eukaryota</taxon>
        <taxon>Metazoa</taxon>
        <taxon>Chordata</taxon>
        <taxon>Craniata</taxon>
        <taxon>Vertebrata</taxon>
        <taxon>Euteleostomi</taxon>
        <taxon>Actinopterygii</taxon>
        <taxon>Neopterygii</taxon>
        <taxon>Teleostei</taxon>
        <taxon>Anguilliformes</taxon>
        <taxon>Anguillidae</taxon>
        <taxon>Anguilla</taxon>
    </lineage>
</organism>
<proteinExistence type="predicted"/>
<protein>
    <submittedName>
        <fullName evidence="1">Uncharacterized protein</fullName>
    </submittedName>
</protein>
<dbReference type="EMBL" id="GBXM01077509">
    <property type="protein sequence ID" value="JAH31068.1"/>
    <property type="molecule type" value="Transcribed_RNA"/>
</dbReference>
<sequence>MTYCINPRFQNPNLLYVLRNHK</sequence>
<name>A0A0E9RRX9_ANGAN</name>
<dbReference type="EMBL" id="GBXM01073986">
    <property type="protein sequence ID" value="JAH34591.1"/>
    <property type="molecule type" value="Transcribed_RNA"/>
</dbReference>
<accession>A0A0E9RRX9</accession>
<evidence type="ECO:0000313" key="1">
    <source>
        <dbReference type="EMBL" id="JAH31068.1"/>
    </source>
</evidence>
<reference evidence="1" key="1">
    <citation type="submission" date="2014-11" db="EMBL/GenBank/DDBJ databases">
        <authorList>
            <person name="Amaro Gonzalez C."/>
        </authorList>
    </citation>
    <scope>NUCLEOTIDE SEQUENCE</scope>
</reference>
<dbReference type="AlphaFoldDB" id="A0A0E9RRX9"/>
<reference evidence="1" key="2">
    <citation type="journal article" date="2015" name="Fish Shellfish Immunol.">
        <title>Early steps in the European eel (Anguilla anguilla)-Vibrio vulnificus interaction in the gills: Role of the RtxA13 toxin.</title>
        <authorList>
            <person name="Callol A."/>
            <person name="Pajuelo D."/>
            <person name="Ebbesson L."/>
            <person name="Teles M."/>
            <person name="MacKenzie S."/>
            <person name="Amaro C."/>
        </authorList>
    </citation>
    <scope>NUCLEOTIDE SEQUENCE</scope>
</reference>